<keyword evidence="3" id="KW-0614">Plasmid</keyword>
<dbReference type="InterPro" id="IPR000917">
    <property type="entry name" value="Sulfatase_N"/>
</dbReference>
<gene>
    <name evidence="3" type="ORF">M0R89_19105</name>
</gene>
<keyword evidence="3" id="KW-0378">Hydrolase</keyword>
<dbReference type="GO" id="GO:0004065">
    <property type="term" value="F:arylsulfatase activity"/>
    <property type="evidence" value="ECO:0007669"/>
    <property type="project" value="TreeGrafter"/>
</dbReference>
<accession>A0A8U0HZT0</accession>
<protein>
    <submittedName>
        <fullName evidence="3">Sulfatase-like hydrolase/transferase</fullName>
    </submittedName>
</protein>
<organism evidence="3 4">
    <name type="scientific">Halorussus limi</name>
    <dbReference type="NCBI Taxonomy" id="2938695"/>
    <lineage>
        <taxon>Archaea</taxon>
        <taxon>Methanobacteriati</taxon>
        <taxon>Methanobacteriota</taxon>
        <taxon>Stenosarchaea group</taxon>
        <taxon>Halobacteria</taxon>
        <taxon>Halobacteriales</taxon>
        <taxon>Haladaptataceae</taxon>
        <taxon>Halorussus</taxon>
    </lineage>
</organism>
<reference evidence="3 4" key="1">
    <citation type="submission" date="2022-04" db="EMBL/GenBank/DDBJ databases">
        <title>Diverse halophilic archaea isolated from saline environments.</title>
        <authorList>
            <person name="Cui H.-L."/>
        </authorList>
    </citation>
    <scope>NUCLEOTIDE SEQUENCE [LARGE SCALE GENOMIC DNA]</scope>
    <source>
        <strain evidence="3 4">XZYJT49</strain>
        <plasmid evidence="3 4">unnamed1</plasmid>
    </source>
</reference>
<dbReference type="SUPFAM" id="SSF53649">
    <property type="entry name" value="Alkaline phosphatase-like"/>
    <property type="match status" value="1"/>
</dbReference>
<dbReference type="EMBL" id="CP096660">
    <property type="protein sequence ID" value="UPV76642.1"/>
    <property type="molecule type" value="Genomic_DNA"/>
</dbReference>
<evidence type="ECO:0000259" key="2">
    <source>
        <dbReference type="Pfam" id="PF00884"/>
    </source>
</evidence>
<dbReference type="PANTHER" id="PTHR42693">
    <property type="entry name" value="ARYLSULFATASE FAMILY MEMBER"/>
    <property type="match status" value="1"/>
</dbReference>
<comment type="similarity">
    <text evidence="1">Belongs to the sulfatase family.</text>
</comment>
<feature type="domain" description="Sulfatase N-terminal" evidence="2">
    <location>
        <begin position="107"/>
        <end position="245"/>
    </location>
</feature>
<dbReference type="Proteomes" id="UP000830729">
    <property type="component" value="Plasmid unnamed1"/>
</dbReference>
<dbReference type="PANTHER" id="PTHR42693:SF33">
    <property type="entry name" value="ARYLSULFATASE"/>
    <property type="match status" value="1"/>
</dbReference>
<dbReference type="AlphaFoldDB" id="A0A8U0HZT0"/>
<dbReference type="InterPro" id="IPR050738">
    <property type="entry name" value="Sulfatase"/>
</dbReference>
<dbReference type="Gene3D" id="3.40.720.10">
    <property type="entry name" value="Alkaline Phosphatase, subunit A"/>
    <property type="match status" value="1"/>
</dbReference>
<dbReference type="GeneID" id="72187354"/>
<name>A0A8U0HZT0_9EURY</name>
<dbReference type="Pfam" id="PF00884">
    <property type="entry name" value="Sulfatase"/>
    <property type="match status" value="1"/>
</dbReference>
<evidence type="ECO:0000313" key="4">
    <source>
        <dbReference type="Proteomes" id="UP000830729"/>
    </source>
</evidence>
<sequence length="396" mass="44466">MDIRVRNVLIYVADAVRYDAVSEELATLGPTYKTISASTHTPTSFGSLLTGLYPPSNGIISFNHSSPHGIESIFDARNFHVSLAAVGGMNDTIGSIFGGVPRSTINEVEPPFIHVVRRPGGHAPYDGFDMNVYEYKTETAQEYLYNITDDPKKGREDYQNAVQQSLAEFQRNIDILEERNLLDDTLIIFTSDHGELLGEYGYFGHTHLATPEVVYVPTTFIHPDLPVSRGTELLHHVDVLPSIQTVTDDEFDIGRTHGTPFGKGRTMGFNYFEHVTYRYLPDVVKRAAGFFTGRKSLSLWDKDGGHVFVEGSHPRVGVLFLGLLSMTPEGRQILRHDDRLDLLSRFMPGHRIYDSPNFSAETARSKIDRILAEDTDFDTRKLDEGTVSRLRDMGYM</sequence>
<dbReference type="InterPro" id="IPR017850">
    <property type="entry name" value="Alkaline_phosphatase_core_sf"/>
</dbReference>
<evidence type="ECO:0000313" key="3">
    <source>
        <dbReference type="EMBL" id="UPV76642.1"/>
    </source>
</evidence>
<dbReference type="RefSeq" id="WP_248652675.1">
    <property type="nucleotide sequence ID" value="NZ_CP096660.1"/>
</dbReference>
<evidence type="ECO:0000256" key="1">
    <source>
        <dbReference type="ARBA" id="ARBA00008779"/>
    </source>
</evidence>
<geneLocation type="plasmid" evidence="3 4">
    <name>unnamed1</name>
</geneLocation>
<proteinExistence type="inferred from homology"/>
<dbReference type="KEGG" id="halx:M0R89_19105"/>
<keyword evidence="4" id="KW-1185">Reference proteome</keyword>